<feature type="domain" description="Glycosyl transferase family 1" evidence="2">
    <location>
        <begin position="304"/>
        <end position="462"/>
    </location>
</feature>
<gene>
    <name evidence="3" type="ORF">AGR7A_Lc10268</name>
</gene>
<accession>A0A1S7TSM7</accession>
<dbReference type="RefSeq" id="WP_080853498.1">
    <property type="nucleotide sequence ID" value="NZ_LT009776.1"/>
</dbReference>
<evidence type="ECO:0000313" key="4">
    <source>
        <dbReference type="Proteomes" id="UP000192140"/>
    </source>
</evidence>
<reference evidence="3" key="1">
    <citation type="submission" date="2016-01" db="EMBL/GenBank/DDBJ databases">
        <authorList>
            <person name="Regsiter A."/>
            <person name="william w."/>
        </authorList>
    </citation>
    <scope>NUCLEOTIDE SEQUENCE</scope>
    <source>
        <strain evidence="3">NCPPB 1641</strain>
    </source>
</reference>
<comment type="caution">
    <text evidence="3">The sequence shown here is derived from an EMBL/GenBank/DDBJ whole genome shotgun (WGS) entry which is preliminary data.</text>
</comment>
<dbReference type="Pfam" id="PF00534">
    <property type="entry name" value="Glycos_transf_1"/>
    <property type="match status" value="1"/>
</dbReference>
<evidence type="ECO:0000313" key="3">
    <source>
        <dbReference type="EMBL" id="CVI57573.1"/>
    </source>
</evidence>
<dbReference type="Proteomes" id="UP000192140">
    <property type="component" value="Unassembled WGS sequence"/>
</dbReference>
<dbReference type="EMBL" id="FCNP01000030">
    <property type="protein sequence ID" value="CVI57573.1"/>
    <property type="molecule type" value="Genomic_DNA"/>
</dbReference>
<name>A0A1S7TSM7_9HYPH</name>
<evidence type="ECO:0000259" key="2">
    <source>
        <dbReference type="Pfam" id="PF00534"/>
    </source>
</evidence>
<dbReference type="GO" id="GO:0016757">
    <property type="term" value="F:glycosyltransferase activity"/>
    <property type="evidence" value="ECO:0007669"/>
    <property type="project" value="InterPro"/>
</dbReference>
<dbReference type="Gene3D" id="3.40.50.2000">
    <property type="entry name" value="Glycogen Phosphorylase B"/>
    <property type="match status" value="1"/>
</dbReference>
<dbReference type="PANTHER" id="PTHR46401">
    <property type="entry name" value="GLYCOSYLTRANSFERASE WBBK-RELATED"/>
    <property type="match status" value="1"/>
</dbReference>
<keyword evidence="4" id="KW-1185">Reference proteome</keyword>
<evidence type="ECO:0000256" key="1">
    <source>
        <dbReference type="ARBA" id="ARBA00022679"/>
    </source>
</evidence>
<protein>
    <submittedName>
        <fullName evidence="3">Glycosyl transferase, group 1</fullName>
    </submittedName>
</protein>
<sequence>MAPLVKKRKIYFDISSLVNYVFKIDRFSGIQRVLVNIIIGLKNYTNDVDVFVCFHERATNNYVCVNLVDFGVANLANPKALRDALDIDGGRERTNIDVLFKYKSETLKYYFQRTKFDIFALLSQKDRFVRFNMTPEMWLEKRFPRKRKNKLEKAPKNDFFANCQPGEVMVNFDASWLPMHEKTFKRVKEAGITCYTLVYDLIPILMPNVTQGMMPLAFHSWLLNSAGYTTKYLSISNATKNDLLAFFKSYNLNFDVLTLPLVQQGIDNEIQPRKLGPLLEEVNKESYPFLCETAELSETVRHIATVPYVLCAGTIEARKNVWRIAHCWKMLLEKGNYNLPRLIFAGRKGWLIQSLEGLLSATGNLYGWIEIVDSPSDEELAFLYRNCKFTIMASLYEGWGLPVGEALSYGKTAVVSNCSSLPEVGGDLVEYCDPESIESIAAACERLIVDSAHLEQLEAKIRQARLRSWDDVCRELLEIIETD</sequence>
<dbReference type="GO" id="GO:0009103">
    <property type="term" value="P:lipopolysaccharide biosynthetic process"/>
    <property type="evidence" value="ECO:0007669"/>
    <property type="project" value="TreeGrafter"/>
</dbReference>
<organism evidence="3 4">
    <name type="scientific">Agrobacterium deltaense NCPPB 1641</name>
    <dbReference type="NCBI Taxonomy" id="1183425"/>
    <lineage>
        <taxon>Bacteria</taxon>
        <taxon>Pseudomonadati</taxon>
        <taxon>Pseudomonadota</taxon>
        <taxon>Alphaproteobacteria</taxon>
        <taxon>Hyphomicrobiales</taxon>
        <taxon>Rhizobiaceae</taxon>
        <taxon>Rhizobium/Agrobacterium group</taxon>
        <taxon>Agrobacterium</taxon>
    </lineage>
</organism>
<dbReference type="SUPFAM" id="SSF53756">
    <property type="entry name" value="UDP-Glycosyltransferase/glycogen phosphorylase"/>
    <property type="match status" value="1"/>
</dbReference>
<dbReference type="InterPro" id="IPR001296">
    <property type="entry name" value="Glyco_trans_1"/>
</dbReference>
<dbReference type="CDD" id="cd03809">
    <property type="entry name" value="GT4_MtfB-like"/>
    <property type="match status" value="1"/>
</dbReference>
<dbReference type="AlphaFoldDB" id="A0A1S7TSM7"/>
<proteinExistence type="predicted"/>
<keyword evidence="1 3" id="KW-0808">Transferase</keyword>
<dbReference type="PANTHER" id="PTHR46401:SF2">
    <property type="entry name" value="GLYCOSYLTRANSFERASE WBBK-RELATED"/>
    <property type="match status" value="1"/>
</dbReference>